<proteinExistence type="predicted"/>
<comment type="caution">
    <text evidence="1">The sequence shown here is derived from an EMBL/GenBank/DDBJ whole genome shotgun (WGS) entry which is preliminary data.</text>
</comment>
<dbReference type="Pfam" id="PF01063">
    <property type="entry name" value="Aminotran_4"/>
    <property type="match status" value="1"/>
</dbReference>
<organism evidence="1 2">
    <name type="scientific">Citroniella saccharovorans</name>
    <dbReference type="NCBI Taxonomy" id="2053367"/>
    <lineage>
        <taxon>Bacteria</taxon>
        <taxon>Bacillati</taxon>
        <taxon>Bacillota</taxon>
        <taxon>Tissierellia</taxon>
        <taxon>Tissierellales</taxon>
        <taxon>Peptoniphilaceae</taxon>
        <taxon>Citroniella</taxon>
    </lineage>
</organism>
<sequence length="111" mass="13014">MKIELDDGYFFGKGAFETIKVVEKKPVFLERHLKRLYGTLEFLGIDKKIVLGDLDKFISETKERNFILKIVVSEKNIIFSKRVDPYINNYSSYRLTISDSKKIIKFKITLS</sequence>
<evidence type="ECO:0000313" key="2">
    <source>
        <dbReference type="Proteomes" id="UP001357733"/>
    </source>
</evidence>
<dbReference type="SUPFAM" id="SSF56752">
    <property type="entry name" value="D-aminoacid aminotransferase-like PLP-dependent enzymes"/>
    <property type="match status" value="1"/>
</dbReference>
<accession>A0AAW9MTM1</accession>
<dbReference type="Proteomes" id="UP001357733">
    <property type="component" value="Unassembled WGS sequence"/>
</dbReference>
<gene>
    <name evidence="1" type="ORF">VLK81_04885</name>
</gene>
<evidence type="ECO:0000313" key="1">
    <source>
        <dbReference type="EMBL" id="MEB3429355.1"/>
    </source>
</evidence>
<dbReference type="InterPro" id="IPR036038">
    <property type="entry name" value="Aminotransferase-like"/>
</dbReference>
<keyword evidence="1" id="KW-0808">Transferase</keyword>
<dbReference type="AlphaFoldDB" id="A0AAW9MTM1"/>
<reference evidence="1 2" key="1">
    <citation type="submission" date="2024-01" db="EMBL/GenBank/DDBJ databases">
        <title>Complete genome sequence of Citroniella saccharovorans strain M6.X9, isolated from human fecal sample.</title>
        <authorList>
            <person name="Cheng G."/>
            <person name="Westerholm M."/>
            <person name="Schnurer A."/>
        </authorList>
    </citation>
    <scope>NUCLEOTIDE SEQUENCE [LARGE SCALE GENOMIC DNA]</scope>
    <source>
        <strain evidence="1 2">DSM 29873</strain>
    </source>
</reference>
<keyword evidence="1" id="KW-0032">Aminotransferase</keyword>
<dbReference type="GO" id="GO:0008483">
    <property type="term" value="F:transaminase activity"/>
    <property type="evidence" value="ECO:0007669"/>
    <property type="project" value="UniProtKB-KW"/>
</dbReference>
<dbReference type="InterPro" id="IPR043131">
    <property type="entry name" value="BCAT-like_N"/>
</dbReference>
<dbReference type="RefSeq" id="WP_324619550.1">
    <property type="nucleotide sequence ID" value="NZ_JAYKOT010000003.1"/>
</dbReference>
<dbReference type="Gene3D" id="3.30.470.10">
    <property type="match status" value="1"/>
</dbReference>
<dbReference type="InterPro" id="IPR001544">
    <property type="entry name" value="Aminotrans_IV"/>
</dbReference>
<dbReference type="EMBL" id="JAYKOT010000003">
    <property type="protein sequence ID" value="MEB3429355.1"/>
    <property type="molecule type" value="Genomic_DNA"/>
</dbReference>
<keyword evidence="2" id="KW-1185">Reference proteome</keyword>
<protein>
    <submittedName>
        <fullName evidence="1">Aminotransferase class IV</fullName>
    </submittedName>
</protein>
<name>A0AAW9MTM1_9FIRM</name>